<organism evidence="1 2">
    <name type="scientific">Laspinema olomoucense D3b</name>
    <dbReference type="NCBI Taxonomy" id="2953688"/>
    <lineage>
        <taxon>Bacteria</taxon>
        <taxon>Bacillati</taxon>
        <taxon>Cyanobacteriota</taxon>
        <taxon>Cyanophyceae</taxon>
        <taxon>Oscillatoriophycideae</taxon>
        <taxon>Oscillatoriales</taxon>
        <taxon>Laspinemataceae</taxon>
        <taxon>Laspinema</taxon>
        <taxon>Laspinema olomoucense</taxon>
    </lineage>
</organism>
<sequence length="240" mass="27046">MTACILEVETYDDLINVVACVLEDVASAIVNVRMMLGNKCPWALYVSKATGRRWATFIARAKFKGYHLKYEGDRVICTNLETGKQYRVNLDWCSCLAFKCTQPDELGQKPPCQHIKLLRNLGEKRGEEDAILDETRLKGTPISINRQECPQGFYLEKIPNLEVAEYEVWATFPTTTGLHHRCMGRIQEKLDGSGILAMTPSSFVGREFSNTTDAIGYLGREARIGGKRTNRERVPLALLP</sequence>
<dbReference type="EMBL" id="JAMXFA010000035">
    <property type="protein sequence ID" value="MCT7980277.1"/>
    <property type="molecule type" value="Genomic_DNA"/>
</dbReference>
<dbReference type="Proteomes" id="UP001525961">
    <property type="component" value="Unassembled WGS sequence"/>
</dbReference>
<evidence type="ECO:0000313" key="2">
    <source>
        <dbReference type="Proteomes" id="UP001525961"/>
    </source>
</evidence>
<keyword evidence="2" id="KW-1185">Reference proteome</keyword>
<protein>
    <recommendedName>
        <fullName evidence="3">SWIM-type domain-containing protein</fullName>
    </recommendedName>
</protein>
<name>A0ABT2NC68_9CYAN</name>
<comment type="caution">
    <text evidence="1">The sequence shown here is derived from an EMBL/GenBank/DDBJ whole genome shotgun (WGS) entry which is preliminary data.</text>
</comment>
<dbReference type="RefSeq" id="WP_261236749.1">
    <property type="nucleotide sequence ID" value="NZ_JAMXFA010000035.1"/>
</dbReference>
<evidence type="ECO:0000313" key="1">
    <source>
        <dbReference type="EMBL" id="MCT7980277.1"/>
    </source>
</evidence>
<accession>A0ABT2NC68</accession>
<proteinExistence type="predicted"/>
<evidence type="ECO:0008006" key="3">
    <source>
        <dbReference type="Google" id="ProtNLM"/>
    </source>
</evidence>
<gene>
    <name evidence="1" type="ORF">NG792_21370</name>
</gene>
<reference evidence="1 2" key="1">
    <citation type="journal article" date="2022" name="Front. Microbiol.">
        <title>High genomic differentiation and limited gene flow indicate recent cryptic speciation within the genus Laspinema (cyanobacteria).</title>
        <authorList>
            <person name="Stanojkovic A."/>
            <person name="Skoupy S."/>
            <person name="Skaloud P."/>
            <person name="Dvorak P."/>
        </authorList>
    </citation>
    <scope>NUCLEOTIDE SEQUENCE [LARGE SCALE GENOMIC DNA]</scope>
    <source>
        <strain evidence="1 2">D3b</strain>
    </source>
</reference>